<dbReference type="InterPro" id="IPR013658">
    <property type="entry name" value="SGL"/>
</dbReference>
<feature type="binding site" evidence="3">
    <location>
        <position position="24"/>
    </location>
    <ligand>
        <name>a divalent metal cation</name>
        <dbReference type="ChEBI" id="CHEBI:60240"/>
    </ligand>
</feature>
<evidence type="ECO:0000256" key="1">
    <source>
        <dbReference type="ARBA" id="ARBA00008853"/>
    </source>
</evidence>
<proteinExistence type="inferred from homology"/>
<dbReference type="GO" id="GO:0004341">
    <property type="term" value="F:gluconolactonase activity"/>
    <property type="evidence" value="ECO:0007669"/>
    <property type="project" value="TreeGrafter"/>
</dbReference>
<dbReference type="SUPFAM" id="SSF63829">
    <property type="entry name" value="Calcium-dependent phosphotriesterase"/>
    <property type="match status" value="1"/>
</dbReference>
<dbReference type="InterPro" id="IPR005511">
    <property type="entry name" value="SMP-30"/>
</dbReference>
<feature type="domain" description="SMP-30/Gluconolactonase/LRE-like region" evidence="4">
    <location>
        <begin position="22"/>
        <end position="273"/>
    </location>
</feature>
<feature type="binding site" evidence="3">
    <location>
        <position position="118"/>
    </location>
    <ligand>
        <name>substrate</name>
    </ligand>
</feature>
<dbReference type="EMBL" id="KV875094">
    <property type="protein sequence ID" value="OIW33480.1"/>
    <property type="molecule type" value="Genomic_DNA"/>
</dbReference>
<evidence type="ECO:0000313" key="6">
    <source>
        <dbReference type="Proteomes" id="UP000182658"/>
    </source>
</evidence>
<evidence type="ECO:0000256" key="2">
    <source>
        <dbReference type="PIRSR" id="PIRSR605511-1"/>
    </source>
</evidence>
<comment type="similarity">
    <text evidence="1">Belongs to the SMP-30/CGR1 family.</text>
</comment>
<dbReference type="PANTHER" id="PTHR10907:SF47">
    <property type="entry name" value="REGUCALCIN"/>
    <property type="match status" value="1"/>
</dbReference>
<dbReference type="InParanoid" id="A0A1J7JTX4"/>
<feature type="binding site" evidence="3">
    <location>
        <position position="169"/>
    </location>
    <ligand>
        <name>a divalent metal cation</name>
        <dbReference type="ChEBI" id="CHEBI:60240"/>
    </ligand>
</feature>
<dbReference type="OrthoDB" id="423498at2759"/>
<dbReference type="Gene3D" id="2.120.10.30">
    <property type="entry name" value="TolB, C-terminal domain"/>
    <property type="match status" value="1"/>
</dbReference>
<dbReference type="AlphaFoldDB" id="A0A1J7JTX4"/>
<feature type="binding site" evidence="3">
    <location>
        <position position="120"/>
    </location>
    <ligand>
        <name>substrate</name>
    </ligand>
</feature>
<feature type="active site" description="Proton donor/acceptor" evidence="2">
    <location>
        <position position="218"/>
    </location>
</feature>
<name>A0A1J7JTX4_9PEZI</name>
<evidence type="ECO:0000259" key="4">
    <source>
        <dbReference type="Pfam" id="PF08450"/>
    </source>
</evidence>
<sequence>MSSPATKHWSTGAPWIDLHCALGEGPYYEPATNTLRFVDIIKKQLHTVSLTQGPASLSTQTFGEAVTVTADIEGVDPQDKILVGAKQGIAVLDRKSGTYEYIRKFGDAGPGVASERVRSNDGAVDPHGRFWLGSMTDFPYGDFTDEGSLFLFTATASATVVKPSLTIPNSIGWSPDRKTLYFTHSSPKQVLAWDYDVATGAFSNERVFYQHAGPGSPDGFRVDTDGNLWHAVYGEGCVLKINSEGKLVGRIDVATKNVTCVEFVGTTLYITTAGDEEGEGDSKKYGGGLFRVDVGARGLEPFAFKLEA</sequence>
<dbReference type="STRING" id="1408157.A0A1J7JTX4"/>
<evidence type="ECO:0000313" key="5">
    <source>
        <dbReference type="EMBL" id="OIW33480.1"/>
    </source>
</evidence>
<dbReference type="PRINTS" id="PR01790">
    <property type="entry name" value="SMP30FAMILY"/>
</dbReference>
<dbReference type="FunCoup" id="A0A1J7JTX4">
    <property type="interactions" value="41"/>
</dbReference>
<keyword evidence="6" id="KW-1185">Reference proteome</keyword>
<organism evidence="5 6">
    <name type="scientific">Coniochaeta ligniaria NRRL 30616</name>
    <dbReference type="NCBI Taxonomy" id="1408157"/>
    <lineage>
        <taxon>Eukaryota</taxon>
        <taxon>Fungi</taxon>
        <taxon>Dikarya</taxon>
        <taxon>Ascomycota</taxon>
        <taxon>Pezizomycotina</taxon>
        <taxon>Sordariomycetes</taxon>
        <taxon>Sordariomycetidae</taxon>
        <taxon>Coniochaetales</taxon>
        <taxon>Coniochaetaceae</taxon>
        <taxon>Coniochaeta</taxon>
    </lineage>
</organism>
<dbReference type="Pfam" id="PF08450">
    <property type="entry name" value="SGL"/>
    <property type="match status" value="1"/>
</dbReference>
<dbReference type="GO" id="GO:0005509">
    <property type="term" value="F:calcium ion binding"/>
    <property type="evidence" value="ECO:0007669"/>
    <property type="project" value="TreeGrafter"/>
</dbReference>
<evidence type="ECO:0000256" key="3">
    <source>
        <dbReference type="PIRSR" id="PIRSR605511-2"/>
    </source>
</evidence>
<protein>
    <recommendedName>
        <fullName evidence="4">SMP-30/Gluconolactonase/LRE-like region domain-containing protein</fullName>
    </recommendedName>
</protein>
<feature type="binding site" evidence="3">
    <location>
        <position position="218"/>
    </location>
    <ligand>
        <name>a divalent metal cation</name>
        <dbReference type="ChEBI" id="CHEBI:60240"/>
    </ligand>
</feature>
<keyword evidence="3" id="KW-0862">Zinc</keyword>
<gene>
    <name evidence="5" type="ORF">CONLIGDRAFT_179785</name>
</gene>
<dbReference type="Proteomes" id="UP000182658">
    <property type="component" value="Unassembled WGS sequence"/>
</dbReference>
<dbReference type="PANTHER" id="PTHR10907">
    <property type="entry name" value="REGUCALCIN"/>
    <property type="match status" value="1"/>
</dbReference>
<dbReference type="InterPro" id="IPR011042">
    <property type="entry name" value="6-blade_b-propeller_TolB-like"/>
</dbReference>
<reference evidence="5 6" key="1">
    <citation type="submission" date="2016-10" db="EMBL/GenBank/DDBJ databases">
        <title>Draft genome sequence of Coniochaeta ligniaria NRRL30616, a lignocellulolytic fungus for bioabatement of inhibitors in plant biomass hydrolysates.</title>
        <authorList>
            <consortium name="DOE Joint Genome Institute"/>
            <person name="Jimenez D.J."/>
            <person name="Hector R.E."/>
            <person name="Riley R."/>
            <person name="Sun H."/>
            <person name="Grigoriev I.V."/>
            <person name="Van Elsas J.D."/>
            <person name="Nichols N.N."/>
        </authorList>
    </citation>
    <scope>NUCLEOTIDE SEQUENCE [LARGE SCALE GENOMIC DNA]</scope>
    <source>
        <strain evidence="5 6">NRRL 30616</strain>
    </source>
</reference>
<accession>A0A1J7JTX4</accession>
<keyword evidence="3" id="KW-0479">Metal-binding</keyword>
<comment type="cofactor">
    <cofactor evidence="3">
        <name>Zn(2+)</name>
        <dbReference type="ChEBI" id="CHEBI:29105"/>
    </cofactor>
    <text evidence="3">Binds 1 divalent metal cation per subunit.</text>
</comment>